<proteinExistence type="predicted"/>
<dbReference type="InterPro" id="IPR001173">
    <property type="entry name" value="Glyco_trans_2-like"/>
</dbReference>
<reference evidence="3" key="1">
    <citation type="submission" date="2016-08" db="EMBL/GenBank/DDBJ databases">
        <authorList>
            <person name="Varghese N."/>
            <person name="Submissions Spin"/>
        </authorList>
    </citation>
    <scope>NUCLEOTIDE SEQUENCE [LARGE SCALE GENOMIC DNA]</scope>
    <source>
        <strain evidence="3">HAMBI 2975</strain>
    </source>
</reference>
<dbReference type="Proteomes" id="UP000199101">
    <property type="component" value="Unassembled WGS sequence"/>
</dbReference>
<protein>
    <submittedName>
        <fullName evidence="2">Succinoglycan biosynthesis protein ExoW</fullName>
    </submittedName>
</protein>
<dbReference type="AlphaFoldDB" id="A0A1C3U851"/>
<organism evidence="2 3">
    <name type="scientific">Rhizobium multihospitium</name>
    <dbReference type="NCBI Taxonomy" id="410764"/>
    <lineage>
        <taxon>Bacteria</taxon>
        <taxon>Pseudomonadati</taxon>
        <taxon>Pseudomonadota</taxon>
        <taxon>Alphaproteobacteria</taxon>
        <taxon>Hyphomicrobiales</taxon>
        <taxon>Rhizobiaceae</taxon>
        <taxon>Rhizobium/Agrobacterium group</taxon>
        <taxon>Rhizobium</taxon>
    </lineage>
</organism>
<sequence>MASITIVIPFYQKQTGVLLRALKSISGQTFQDFDILIVDDASPLPAEDELQSLSSEERKRIRVIRQANAGPGGARNTGLNSVPAESRFVAFLDSDDEWAPEHLSNAFGTLTHYNADCYWDSIDGGKEFYYHFSIAELGKSADTIRLSDRPAVVEIPNIASVMLQDWSFLHMSCMVIGRPLFEKIRFEPSLRLAAEDVLFFCDCILAAKRVLLCENAGALRGEGVNIFHSIDNDSPQFLRQQFNTWTALNTLEQRFSRRPQDVESIRLYKNRARRQALWSQARQMRQRRMPQFGLLAKWALRDPAILQSVMQLAVGKLAP</sequence>
<gene>
    <name evidence="2" type="ORF">GA0061103_1688</name>
</gene>
<feature type="domain" description="Glycosyltransferase 2-like" evidence="1">
    <location>
        <begin position="5"/>
        <end position="137"/>
    </location>
</feature>
<dbReference type="RefSeq" id="WP_092707035.1">
    <property type="nucleotide sequence ID" value="NZ_FMAG01000001.1"/>
</dbReference>
<keyword evidence="3" id="KW-1185">Reference proteome</keyword>
<dbReference type="InterPro" id="IPR029044">
    <property type="entry name" value="Nucleotide-diphossugar_trans"/>
</dbReference>
<dbReference type="Pfam" id="PF00535">
    <property type="entry name" value="Glycos_transf_2"/>
    <property type="match status" value="1"/>
</dbReference>
<dbReference type="STRING" id="410764.GA0061103_1688"/>
<dbReference type="OrthoDB" id="9794124at2"/>
<dbReference type="InterPro" id="IPR050834">
    <property type="entry name" value="Glycosyltransf_2"/>
</dbReference>
<name>A0A1C3U851_9HYPH</name>
<dbReference type="SUPFAM" id="SSF53448">
    <property type="entry name" value="Nucleotide-diphospho-sugar transferases"/>
    <property type="match status" value="1"/>
</dbReference>
<dbReference type="EMBL" id="FMAG01000001">
    <property type="protein sequence ID" value="SCB11653.1"/>
    <property type="molecule type" value="Genomic_DNA"/>
</dbReference>
<evidence type="ECO:0000259" key="1">
    <source>
        <dbReference type="Pfam" id="PF00535"/>
    </source>
</evidence>
<evidence type="ECO:0000313" key="2">
    <source>
        <dbReference type="EMBL" id="SCB11653.1"/>
    </source>
</evidence>
<evidence type="ECO:0000313" key="3">
    <source>
        <dbReference type="Proteomes" id="UP000199101"/>
    </source>
</evidence>
<dbReference type="PANTHER" id="PTHR43685:SF2">
    <property type="entry name" value="GLYCOSYLTRANSFERASE 2-LIKE DOMAIN-CONTAINING PROTEIN"/>
    <property type="match status" value="1"/>
</dbReference>
<dbReference type="PANTHER" id="PTHR43685">
    <property type="entry name" value="GLYCOSYLTRANSFERASE"/>
    <property type="match status" value="1"/>
</dbReference>
<accession>A0A1C3U851</accession>
<dbReference type="Gene3D" id="3.90.550.10">
    <property type="entry name" value="Spore Coat Polysaccharide Biosynthesis Protein SpsA, Chain A"/>
    <property type="match status" value="1"/>
</dbReference>
<dbReference type="CDD" id="cd00761">
    <property type="entry name" value="Glyco_tranf_GTA_type"/>
    <property type="match status" value="1"/>
</dbReference>